<dbReference type="SUPFAM" id="SSF46689">
    <property type="entry name" value="Homeodomain-like"/>
    <property type="match status" value="1"/>
</dbReference>
<evidence type="ECO:0000259" key="6">
    <source>
        <dbReference type="PROSITE" id="PS50977"/>
    </source>
</evidence>
<evidence type="ECO:0000313" key="8">
    <source>
        <dbReference type="Proteomes" id="UP000564385"/>
    </source>
</evidence>
<dbReference type="PANTHER" id="PTHR30055">
    <property type="entry name" value="HTH-TYPE TRANSCRIPTIONAL REGULATOR RUTR"/>
    <property type="match status" value="1"/>
</dbReference>
<dbReference type="Gene3D" id="1.10.357.10">
    <property type="entry name" value="Tetracycline Repressor, domain 2"/>
    <property type="match status" value="1"/>
</dbReference>
<dbReference type="SUPFAM" id="SSF48498">
    <property type="entry name" value="Tetracyclin repressor-like, C-terminal domain"/>
    <property type="match status" value="1"/>
</dbReference>
<keyword evidence="2 4" id="KW-0238">DNA-binding</keyword>
<evidence type="ECO:0000256" key="3">
    <source>
        <dbReference type="ARBA" id="ARBA00023163"/>
    </source>
</evidence>
<gene>
    <name evidence="7" type="ORF">HDF08_003362</name>
</gene>
<dbReference type="PANTHER" id="PTHR30055:SF234">
    <property type="entry name" value="HTH-TYPE TRANSCRIPTIONAL REGULATOR BETI"/>
    <property type="match status" value="1"/>
</dbReference>
<feature type="domain" description="HTH tetR-type" evidence="6">
    <location>
        <begin position="20"/>
        <end position="79"/>
    </location>
</feature>
<dbReference type="InterPro" id="IPR050109">
    <property type="entry name" value="HTH-type_TetR-like_transc_reg"/>
</dbReference>
<evidence type="ECO:0000256" key="4">
    <source>
        <dbReference type="PROSITE-ProRule" id="PRU00335"/>
    </source>
</evidence>
<dbReference type="EMBL" id="JACCCU010000002">
    <property type="protein sequence ID" value="NYF91260.1"/>
    <property type="molecule type" value="Genomic_DNA"/>
</dbReference>
<feature type="region of interest" description="Disordered" evidence="5">
    <location>
        <begin position="1"/>
        <end position="22"/>
    </location>
</feature>
<keyword evidence="3" id="KW-0804">Transcription</keyword>
<dbReference type="Pfam" id="PF00440">
    <property type="entry name" value="TetR_N"/>
    <property type="match status" value="1"/>
</dbReference>
<keyword evidence="1" id="KW-0805">Transcription regulation</keyword>
<feature type="DNA-binding region" description="H-T-H motif" evidence="4">
    <location>
        <begin position="42"/>
        <end position="61"/>
    </location>
</feature>
<sequence length="212" mass="23620">MSIKKISPLPPSRKPRADAKRNRERILEVAREAFTRDGAAASLDDIARRSGIGNATLYRHFPTRDDLIEAVYRSEVEKLAAAEQRFAATMPPLEALRAWMLLFIDHILGKKLILPAMDTVAGGSRRLFEDSRSLIHTAFVTSVERAIASGDLRSDTDPNDFVRALVGVFHTTAMPGWEPSARRLVDILIVGSRPTKPRTHRITKLASVREIS</sequence>
<evidence type="ECO:0000313" key="7">
    <source>
        <dbReference type="EMBL" id="NYF91260.1"/>
    </source>
</evidence>
<dbReference type="InterPro" id="IPR009057">
    <property type="entry name" value="Homeodomain-like_sf"/>
</dbReference>
<dbReference type="InterPro" id="IPR001647">
    <property type="entry name" value="HTH_TetR"/>
</dbReference>
<name>A0A852VHZ9_9BACT</name>
<proteinExistence type="predicted"/>
<dbReference type="GO" id="GO:0003700">
    <property type="term" value="F:DNA-binding transcription factor activity"/>
    <property type="evidence" value="ECO:0007669"/>
    <property type="project" value="TreeGrafter"/>
</dbReference>
<reference evidence="7 8" key="1">
    <citation type="submission" date="2020-07" db="EMBL/GenBank/DDBJ databases">
        <title>Genomic Encyclopedia of Type Strains, Phase IV (KMG-V): Genome sequencing to study the core and pangenomes of soil and plant-associated prokaryotes.</title>
        <authorList>
            <person name="Whitman W."/>
        </authorList>
    </citation>
    <scope>NUCLEOTIDE SEQUENCE [LARGE SCALE GENOMIC DNA]</scope>
    <source>
        <strain evidence="7 8">M8UP22</strain>
    </source>
</reference>
<comment type="caution">
    <text evidence="7">The sequence shown here is derived from an EMBL/GenBank/DDBJ whole genome shotgun (WGS) entry which is preliminary data.</text>
</comment>
<evidence type="ECO:0000256" key="1">
    <source>
        <dbReference type="ARBA" id="ARBA00023015"/>
    </source>
</evidence>
<dbReference type="PRINTS" id="PR00455">
    <property type="entry name" value="HTHTETR"/>
</dbReference>
<protein>
    <submittedName>
        <fullName evidence="7">AcrR family transcriptional regulator</fullName>
    </submittedName>
</protein>
<organism evidence="7 8">
    <name type="scientific">Tunturiibacter lichenicola</name>
    <dbReference type="NCBI Taxonomy" id="2051959"/>
    <lineage>
        <taxon>Bacteria</taxon>
        <taxon>Pseudomonadati</taxon>
        <taxon>Acidobacteriota</taxon>
        <taxon>Terriglobia</taxon>
        <taxon>Terriglobales</taxon>
        <taxon>Acidobacteriaceae</taxon>
        <taxon>Tunturiibacter</taxon>
    </lineage>
</organism>
<dbReference type="GO" id="GO:0000976">
    <property type="term" value="F:transcription cis-regulatory region binding"/>
    <property type="evidence" value="ECO:0007669"/>
    <property type="project" value="TreeGrafter"/>
</dbReference>
<evidence type="ECO:0000256" key="2">
    <source>
        <dbReference type="ARBA" id="ARBA00023125"/>
    </source>
</evidence>
<dbReference type="InterPro" id="IPR036271">
    <property type="entry name" value="Tet_transcr_reg_TetR-rel_C_sf"/>
</dbReference>
<evidence type="ECO:0000256" key="5">
    <source>
        <dbReference type="SAM" id="MobiDB-lite"/>
    </source>
</evidence>
<dbReference type="AlphaFoldDB" id="A0A852VHZ9"/>
<accession>A0A852VHZ9</accession>
<dbReference type="PROSITE" id="PS50977">
    <property type="entry name" value="HTH_TETR_2"/>
    <property type="match status" value="1"/>
</dbReference>
<dbReference type="Proteomes" id="UP000564385">
    <property type="component" value="Unassembled WGS sequence"/>
</dbReference>